<dbReference type="Proteomes" id="UP001218188">
    <property type="component" value="Unassembled WGS sequence"/>
</dbReference>
<feature type="compositionally biased region" description="Basic residues" evidence="1">
    <location>
        <begin position="214"/>
        <end position="227"/>
    </location>
</feature>
<dbReference type="InterPro" id="IPR001245">
    <property type="entry name" value="Ser-Thr/Tyr_kinase_cat_dom"/>
</dbReference>
<reference evidence="3" key="1">
    <citation type="submission" date="2023-03" db="EMBL/GenBank/DDBJ databases">
        <title>Massive genome expansion in bonnet fungi (Mycena s.s.) driven by repeated elements and novel gene families across ecological guilds.</title>
        <authorList>
            <consortium name="Lawrence Berkeley National Laboratory"/>
            <person name="Harder C.B."/>
            <person name="Miyauchi S."/>
            <person name="Viragh M."/>
            <person name="Kuo A."/>
            <person name="Thoen E."/>
            <person name="Andreopoulos B."/>
            <person name="Lu D."/>
            <person name="Skrede I."/>
            <person name="Drula E."/>
            <person name="Henrissat B."/>
            <person name="Morin E."/>
            <person name="Kohler A."/>
            <person name="Barry K."/>
            <person name="LaButti K."/>
            <person name="Morin E."/>
            <person name="Salamov A."/>
            <person name="Lipzen A."/>
            <person name="Mereny Z."/>
            <person name="Hegedus B."/>
            <person name="Baldrian P."/>
            <person name="Stursova M."/>
            <person name="Weitz H."/>
            <person name="Taylor A."/>
            <person name="Grigoriev I.V."/>
            <person name="Nagy L.G."/>
            <person name="Martin F."/>
            <person name="Kauserud H."/>
        </authorList>
    </citation>
    <scope>NUCLEOTIDE SEQUENCE</scope>
    <source>
        <strain evidence="3">CBHHK200</strain>
    </source>
</reference>
<evidence type="ECO:0000256" key="1">
    <source>
        <dbReference type="SAM" id="MobiDB-lite"/>
    </source>
</evidence>
<dbReference type="InterPro" id="IPR051681">
    <property type="entry name" value="Ser/Thr_Kinases-Pseudokinases"/>
</dbReference>
<dbReference type="SUPFAM" id="SSF56112">
    <property type="entry name" value="Protein kinase-like (PK-like)"/>
    <property type="match status" value="1"/>
</dbReference>
<feature type="compositionally biased region" description="Polar residues" evidence="1">
    <location>
        <begin position="249"/>
        <end position="258"/>
    </location>
</feature>
<dbReference type="PANTHER" id="PTHR44329">
    <property type="entry name" value="SERINE/THREONINE-PROTEIN KINASE TNNI3K-RELATED"/>
    <property type="match status" value="1"/>
</dbReference>
<dbReference type="InterPro" id="IPR000719">
    <property type="entry name" value="Prot_kinase_dom"/>
</dbReference>
<feature type="compositionally biased region" description="Basic and acidic residues" evidence="1">
    <location>
        <begin position="200"/>
        <end position="213"/>
    </location>
</feature>
<gene>
    <name evidence="3" type="ORF">C8F04DRAFT_104519</name>
</gene>
<feature type="region of interest" description="Disordered" evidence="1">
    <location>
        <begin position="278"/>
        <end position="299"/>
    </location>
</feature>
<evidence type="ECO:0000313" key="4">
    <source>
        <dbReference type="Proteomes" id="UP001218188"/>
    </source>
</evidence>
<protein>
    <recommendedName>
        <fullName evidence="2">Protein kinase domain-containing protein</fullName>
    </recommendedName>
</protein>
<keyword evidence="4" id="KW-1185">Reference proteome</keyword>
<dbReference type="InterPro" id="IPR011009">
    <property type="entry name" value="Kinase-like_dom_sf"/>
</dbReference>
<dbReference type="Pfam" id="PF07714">
    <property type="entry name" value="PK_Tyr_Ser-Thr"/>
    <property type="match status" value="1"/>
</dbReference>
<accession>A0AAD6WVG9</accession>
<comment type="caution">
    <text evidence="3">The sequence shown here is derived from an EMBL/GenBank/DDBJ whole genome shotgun (WGS) entry which is preliminary data.</text>
</comment>
<dbReference type="AlphaFoldDB" id="A0AAD6WVG9"/>
<feature type="domain" description="Protein kinase" evidence="2">
    <location>
        <begin position="1"/>
        <end position="98"/>
    </location>
</feature>
<dbReference type="PROSITE" id="PS50011">
    <property type="entry name" value="PROTEIN_KINASE_DOM"/>
    <property type="match status" value="1"/>
</dbReference>
<proteinExistence type="predicted"/>
<dbReference type="Gene3D" id="1.10.510.10">
    <property type="entry name" value="Transferase(Phosphotransferase) domain 1"/>
    <property type="match status" value="1"/>
</dbReference>
<sequence length="337" mass="37012">MAPELLDPGPFGLKFSRTAATDVYAFGCVCFELYTGRPPFAELGPATLMKVVTGERPERPSDAPLMSDALWQHVTGYWGQTPSARPTSSIVVQDMVWPLPGSKARRPLPPLPLSAPSTVSARSNTASRSIHGTTSVSPVKVSPARTPPGESTAWFSTNDDEIDRGGSQRRLARPKRPSVQDIMNSFNSPPAPGLASALSPHHDESDHSHSVPERHHRRQRGRGKGKEHRREDDIHVISPLAVPTDHLVGNTSSHSRSPSPEDMLRLQHETRPVLPVLRLSDTQDGSPGLHSRSASDTPHLRPVYVRSRVRSASLGDVPRLYEAKTLDDCMFLIFRRL</sequence>
<evidence type="ECO:0000259" key="2">
    <source>
        <dbReference type="PROSITE" id="PS50011"/>
    </source>
</evidence>
<evidence type="ECO:0000313" key="3">
    <source>
        <dbReference type="EMBL" id="KAJ7026722.1"/>
    </source>
</evidence>
<dbReference type="GO" id="GO:0005524">
    <property type="term" value="F:ATP binding"/>
    <property type="evidence" value="ECO:0007669"/>
    <property type="project" value="InterPro"/>
</dbReference>
<organism evidence="3 4">
    <name type="scientific">Mycena alexandri</name>
    <dbReference type="NCBI Taxonomy" id="1745969"/>
    <lineage>
        <taxon>Eukaryota</taxon>
        <taxon>Fungi</taxon>
        <taxon>Dikarya</taxon>
        <taxon>Basidiomycota</taxon>
        <taxon>Agaricomycotina</taxon>
        <taxon>Agaricomycetes</taxon>
        <taxon>Agaricomycetidae</taxon>
        <taxon>Agaricales</taxon>
        <taxon>Marasmiineae</taxon>
        <taxon>Mycenaceae</taxon>
        <taxon>Mycena</taxon>
    </lineage>
</organism>
<dbReference type="GO" id="GO:0004674">
    <property type="term" value="F:protein serine/threonine kinase activity"/>
    <property type="evidence" value="ECO:0007669"/>
    <property type="project" value="TreeGrafter"/>
</dbReference>
<name>A0AAD6WVG9_9AGAR</name>
<dbReference type="EMBL" id="JARJCM010000134">
    <property type="protein sequence ID" value="KAJ7026722.1"/>
    <property type="molecule type" value="Genomic_DNA"/>
</dbReference>
<feature type="region of interest" description="Disordered" evidence="1">
    <location>
        <begin position="103"/>
        <end position="263"/>
    </location>
</feature>
<feature type="compositionally biased region" description="Polar residues" evidence="1">
    <location>
        <begin position="118"/>
        <end position="137"/>
    </location>
</feature>